<dbReference type="Proteomes" id="UP000179014">
    <property type="component" value="Unassembled WGS sequence"/>
</dbReference>
<evidence type="ECO:0000313" key="2">
    <source>
        <dbReference type="Proteomes" id="UP000179014"/>
    </source>
</evidence>
<dbReference type="EMBL" id="MFKN01000028">
    <property type="protein sequence ID" value="OGG40582.1"/>
    <property type="molecule type" value="Genomic_DNA"/>
</dbReference>
<dbReference type="PIRSF" id="PIRSF024492">
    <property type="entry name" value="UCP024492"/>
    <property type="match status" value="1"/>
</dbReference>
<dbReference type="PANTHER" id="PTHR39337:SF1">
    <property type="entry name" value="BLR5642 PROTEIN"/>
    <property type="match status" value="1"/>
</dbReference>
<evidence type="ECO:0008006" key="3">
    <source>
        <dbReference type="Google" id="ProtNLM"/>
    </source>
</evidence>
<sequence length="140" mass="15912">MATKKVFTVATLGHSNKTIETFLAVLEKHEIEVLVDVRSLPVSRFCPYFNKTALHATLAERDIQYLYRGKNLGGRAVNVGWDEAIEELICLAEDGKRVVVMCSESSYLKCHRYTTITPSLEERGIRIVHIQYENETAKHS</sequence>
<evidence type="ECO:0000313" key="1">
    <source>
        <dbReference type="EMBL" id="OGG40582.1"/>
    </source>
</evidence>
<dbReference type="Pfam" id="PF04343">
    <property type="entry name" value="DUF488"/>
    <property type="match status" value="1"/>
</dbReference>
<proteinExistence type="predicted"/>
<gene>
    <name evidence="1" type="ORF">A2118_00905</name>
</gene>
<accession>A0A1F6BUY6</accession>
<dbReference type="InterPro" id="IPR007438">
    <property type="entry name" value="DUF488"/>
</dbReference>
<organism evidence="1 2">
    <name type="scientific">Candidatus Kaiserbacteria bacterium GWA2_50_9</name>
    <dbReference type="NCBI Taxonomy" id="1798474"/>
    <lineage>
        <taxon>Bacteria</taxon>
        <taxon>Candidatus Kaiseribacteriota</taxon>
    </lineage>
</organism>
<name>A0A1F6BUY6_9BACT</name>
<dbReference type="AlphaFoldDB" id="A0A1F6BUY6"/>
<dbReference type="InterPro" id="IPR014519">
    <property type="entry name" value="UCP024492"/>
</dbReference>
<protein>
    <recommendedName>
        <fullName evidence="3">DUF488 domain-containing protein</fullName>
    </recommendedName>
</protein>
<reference evidence="1 2" key="1">
    <citation type="journal article" date="2016" name="Nat. Commun.">
        <title>Thousands of microbial genomes shed light on interconnected biogeochemical processes in an aquifer system.</title>
        <authorList>
            <person name="Anantharaman K."/>
            <person name="Brown C.T."/>
            <person name="Hug L.A."/>
            <person name="Sharon I."/>
            <person name="Castelle C.J."/>
            <person name="Probst A.J."/>
            <person name="Thomas B.C."/>
            <person name="Singh A."/>
            <person name="Wilkins M.J."/>
            <person name="Karaoz U."/>
            <person name="Brodie E.L."/>
            <person name="Williams K.H."/>
            <person name="Hubbard S.S."/>
            <person name="Banfield J.F."/>
        </authorList>
    </citation>
    <scope>NUCLEOTIDE SEQUENCE [LARGE SCALE GENOMIC DNA]</scope>
</reference>
<dbReference type="PANTHER" id="PTHR39337">
    <property type="entry name" value="BLR5642 PROTEIN"/>
    <property type="match status" value="1"/>
</dbReference>
<comment type="caution">
    <text evidence="1">The sequence shown here is derived from an EMBL/GenBank/DDBJ whole genome shotgun (WGS) entry which is preliminary data.</text>
</comment>